<keyword evidence="2" id="KW-1185">Reference proteome</keyword>
<evidence type="ECO:0000313" key="1">
    <source>
        <dbReference type="EMBL" id="SMX46041.1"/>
    </source>
</evidence>
<dbReference type="EMBL" id="FXYF01000009">
    <property type="protein sequence ID" value="SMX46041.1"/>
    <property type="molecule type" value="Genomic_DNA"/>
</dbReference>
<organism evidence="1 2">
    <name type="scientific">Maliponia aquimaris</name>
    <dbReference type="NCBI Taxonomy" id="1673631"/>
    <lineage>
        <taxon>Bacteria</taxon>
        <taxon>Pseudomonadati</taxon>
        <taxon>Pseudomonadota</taxon>
        <taxon>Alphaproteobacteria</taxon>
        <taxon>Rhodobacterales</taxon>
        <taxon>Paracoccaceae</taxon>
        <taxon>Maliponia</taxon>
    </lineage>
</organism>
<protein>
    <submittedName>
        <fullName evidence="1">Uncharacterized protein</fullName>
    </submittedName>
</protein>
<dbReference type="AlphaFoldDB" id="A0A238KTX6"/>
<dbReference type="Proteomes" id="UP000207598">
    <property type="component" value="Unassembled WGS sequence"/>
</dbReference>
<name>A0A238KTX6_9RHOB</name>
<gene>
    <name evidence="1" type="ORF">MAA8898_03311</name>
</gene>
<reference evidence="1 2" key="1">
    <citation type="submission" date="2017-05" db="EMBL/GenBank/DDBJ databases">
        <authorList>
            <person name="Song R."/>
            <person name="Chenine A.L."/>
            <person name="Ruprecht R.M."/>
        </authorList>
    </citation>
    <scope>NUCLEOTIDE SEQUENCE [LARGE SCALE GENOMIC DNA]</scope>
    <source>
        <strain evidence="1 2">CECT 8898</strain>
    </source>
</reference>
<proteinExistence type="predicted"/>
<sequence>MVRSGFEGVSANDSGIGSAYAIQSQGGTVAPDPTPSDSAVILSTGKAMRGTSGLAKVNAAAGTRTVHKTSGDETLTEDSGQRTLDAVVGKETLVPEGNTLAMQGVVPFEVSLNPVSAGFSVALTAALIRGAVNTVKFGIADGGGGSCDGNLLTAETAAGPRRLPGTTAPCFVAAP</sequence>
<dbReference type="RefSeq" id="WP_094022105.1">
    <property type="nucleotide sequence ID" value="NZ_FXYF01000009.1"/>
</dbReference>
<accession>A0A238KTX6</accession>
<evidence type="ECO:0000313" key="2">
    <source>
        <dbReference type="Proteomes" id="UP000207598"/>
    </source>
</evidence>